<name>A0A2X0PI33_9BASI</name>
<protein>
    <submittedName>
        <fullName evidence="2">BQ5605_C031g11001 protein</fullName>
    </submittedName>
</protein>
<dbReference type="Proteomes" id="UP000249464">
    <property type="component" value="Unassembled WGS sequence"/>
</dbReference>
<organism evidence="2 3">
    <name type="scientific">Microbotryum silenes-dioicae</name>
    <dbReference type="NCBI Taxonomy" id="796604"/>
    <lineage>
        <taxon>Eukaryota</taxon>
        <taxon>Fungi</taxon>
        <taxon>Dikarya</taxon>
        <taxon>Basidiomycota</taxon>
        <taxon>Pucciniomycotina</taxon>
        <taxon>Microbotryomycetes</taxon>
        <taxon>Microbotryales</taxon>
        <taxon>Microbotryaceae</taxon>
        <taxon>Microbotryum</taxon>
    </lineage>
</organism>
<dbReference type="EMBL" id="FQNC01000068">
    <property type="protein sequence ID" value="SGZ07229.1"/>
    <property type="molecule type" value="Genomic_DNA"/>
</dbReference>
<evidence type="ECO:0000256" key="1">
    <source>
        <dbReference type="SAM" id="MobiDB-lite"/>
    </source>
</evidence>
<keyword evidence="3" id="KW-1185">Reference proteome</keyword>
<evidence type="ECO:0000313" key="2">
    <source>
        <dbReference type="EMBL" id="SGZ07229.1"/>
    </source>
</evidence>
<gene>
    <name evidence="2" type="primary">BQ5605_C031g11001</name>
    <name evidence="2" type="ORF">BQ5605_C031G11001</name>
</gene>
<feature type="region of interest" description="Disordered" evidence="1">
    <location>
        <begin position="1"/>
        <end position="25"/>
    </location>
</feature>
<proteinExistence type="predicted"/>
<sequence length="383" mass="42954">MPPCRSLKPRNKSPKSISSPSTPIIHGPQNASFAFRTQEKMVEVAECMVALSLQSPDFDPSQHPLMGLTCAVRDTSIVDRALAALKKGVLEQPSRSKLSPALKSEMQDQDFKLVDLQDWLWGKEAREAEHREMMLIDRFHRCVQEIILPTVQLLSEDQGSNLATEGLDCCRNYSLVKGPGNQASSSTATNETLVTFVANNIEDGGEPVFSDGLRVHSEFLASFEARSYDGIDIRFVKLMLEGSEGRYLENLVMQSFFDTYAERSIRQAAWSVQEAKNGRFLIFFATPYYMLAELVTIDGKWHLLLDQVYTAVREDPTESADSDLEYRPFLALLLALFMDHKQGFKIDGPSEVIKDKVRTKVKELGGAYDPSKFSIRPLESPGD</sequence>
<accession>A0A2X0PI33</accession>
<dbReference type="AlphaFoldDB" id="A0A2X0PI33"/>
<feature type="compositionally biased region" description="Low complexity" evidence="1">
    <location>
        <begin position="14"/>
        <end position="25"/>
    </location>
</feature>
<evidence type="ECO:0000313" key="3">
    <source>
        <dbReference type="Proteomes" id="UP000249464"/>
    </source>
</evidence>
<reference evidence="2 3" key="1">
    <citation type="submission" date="2016-11" db="EMBL/GenBank/DDBJ databases">
        <authorList>
            <person name="Jaros S."/>
            <person name="Januszkiewicz K."/>
            <person name="Wedrychowicz H."/>
        </authorList>
    </citation>
    <scope>NUCLEOTIDE SEQUENCE [LARGE SCALE GENOMIC DNA]</scope>
</reference>